<organism evidence="15 16">
    <name type="scientific">Arcicella aurantiaca</name>
    <dbReference type="NCBI Taxonomy" id="591202"/>
    <lineage>
        <taxon>Bacteria</taxon>
        <taxon>Pseudomonadati</taxon>
        <taxon>Bacteroidota</taxon>
        <taxon>Cytophagia</taxon>
        <taxon>Cytophagales</taxon>
        <taxon>Flectobacillaceae</taxon>
        <taxon>Arcicella</taxon>
    </lineage>
</organism>
<dbReference type="InterPro" id="IPR022765">
    <property type="entry name" value="Dna2/Cas4_DUF83"/>
</dbReference>
<evidence type="ECO:0000256" key="3">
    <source>
        <dbReference type="ARBA" id="ARBA00012768"/>
    </source>
</evidence>
<dbReference type="PANTHER" id="PTHR36531:SF6">
    <property type="entry name" value="DNA REPLICATION ATP-DEPENDENT HELICASE_NUCLEASE DNA2"/>
    <property type="match status" value="1"/>
</dbReference>
<dbReference type="RefSeq" id="WP_211321266.1">
    <property type="nucleotide sequence ID" value="NZ_QGGO01000044.1"/>
</dbReference>
<keyword evidence="9 13" id="KW-0408">Iron</keyword>
<dbReference type="AlphaFoldDB" id="A0A316DGM5"/>
<evidence type="ECO:0000313" key="15">
    <source>
        <dbReference type="EMBL" id="PWK16768.1"/>
    </source>
</evidence>
<dbReference type="GO" id="GO:0051536">
    <property type="term" value="F:iron-sulfur cluster binding"/>
    <property type="evidence" value="ECO:0007669"/>
    <property type="project" value="UniProtKB-KW"/>
</dbReference>
<evidence type="ECO:0000256" key="4">
    <source>
        <dbReference type="ARBA" id="ARBA00020049"/>
    </source>
</evidence>
<dbReference type="Proteomes" id="UP000245489">
    <property type="component" value="Unassembled WGS sequence"/>
</dbReference>
<dbReference type="EC" id="3.1.12.1" evidence="3 13"/>
<dbReference type="GO" id="GO:0004527">
    <property type="term" value="F:exonuclease activity"/>
    <property type="evidence" value="ECO:0007669"/>
    <property type="project" value="UniProtKB-KW"/>
</dbReference>
<keyword evidence="6 13" id="KW-0479">Metal-binding</keyword>
<comment type="similarity">
    <text evidence="2 13">Belongs to the CRISPR-associated exonuclease Cas4 family.</text>
</comment>
<comment type="caution">
    <text evidence="15">The sequence shown here is derived from an EMBL/GenBank/DDBJ whole genome shotgun (WGS) entry which is preliminary data.</text>
</comment>
<evidence type="ECO:0000256" key="6">
    <source>
        <dbReference type="ARBA" id="ARBA00022723"/>
    </source>
</evidence>
<evidence type="ECO:0000256" key="12">
    <source>
        <dbReference type="ARBA" id="ARBA00023211"/>
    </source>
</evidence>
<keyword evidence="11 13" id="KW-0051">Antiviral defense</keyword>
<keyword evidence="8 13" id="KW-0269">Exonuclease</keyword>
<evidence type="ECO:0000313" key="16">
    <source>
        <dbReference type="Proteomes" id="UP000245489"/>
    </source>
</evidence>
<protein>
    <recommendedName>
        <fullName evidence="4 13">CRISPR-associated exonuclease Cas4</fullName>
        <ecNumber evidence="3 13">3.1.12.1</ecNumber>
    </recommendedName>
</protein>
<dbReference type="EMBL" id="QGGO01000044">
    <property type="protein sequence ID" value="PWK16768.1"/>
    <property type="molecule type" value="Genomic_DNA"/>
</dbReference>
<dbReference type="InterPro" id="IPR013343">
    <property type="entry name" value="CRISPR-assoc_prot_Cas4"/>
</dbReference>
<keyword evidence="16" id="KW-1185">Reference proteome</keyword>
<evidence type="ECO:0000256" key="5">
    <source>
        <dbReference type="ARBA" id="ARBA00022722"/>
    </source>
</evidence>
<evidence type="ECO:0000259" key="14">
    <source>
        <dbReference type="Pfam" id="PF01930"/>
    </source>
</evidence>
<evidence type="ECO:0000256" key="11">
    <source>
        <dbReference type="ARBA" id="ARBA00023118"/>
    </source>
</evidence>
<sequence length="191" mass="22831">MITLTPSHIIQYLYCPRFTFFEYVLGIPQFEEKNFKVIKGREIHDQKLEQNKNYLRRRIGVTDKHLDQYLTNDLIRGVIDEVLVLEDGTMAPLDYKFAIYEDKIYETYRTQLFCYAWLIEDTFGKKVEKGFLVYTRSQHKLVEVKIEHSDKEDVKYAVREIEKIIVGNIYPKATKYKSRCVNCTYRNICTK</sequence>
<comment type="function">
    <text evidence="13">CRISPR (clustered regularly interspaced short palindromic repeat) is an adaptive immune system that provides protection against mobile genetic elements (viruses, transposable elements and conjugative plasmids). CRISPR clusters contain sequences complementary to antecedent mobile elements and target invading nucleic acids. CRISPR clusters are transcribed and processed into CRISPR RNA (crRNA).</text>
</comment>
<dbReference type="Gene3D" id="3.90.320.10">
    <property type="match status" value="1"/>
</dbReference>
<dbReference type="InterPro" id="IPR011604">
    <property type="entry name" value="PDDEXK-like_dom_sf"/>
</dbReference>
<dbReference type="Pfam" id="PF01930">
    <property type="entry name" value="Cas_Cas4"/>
    <property type="match status" value="1"/>
</dbReference>
<proteinExistence type="inferred from homology"/>
<comment type="cofactor">
    <cofactor evidence="1">
        <name>[4Fe-4S] cluster</name>
        <dbReference type="ChEBI" id="CHEBI:49883"/>
    </cofactor>
</comment>
<accession>A0A316DGM5</accession>
<gene>
    <name evidence="15" type="ORF">LV89_04726</name>
</gene>
<dbReference type="InterPro" id="IPR051827">
    <property type="entry name" value="Cas4_exonuclease"/>
</dbReference>
<feature type="domain" description="DUF83" evidence="14">
    <location>
        <begin position="7"/>
        <end position="190"/>
    </location>
</feature>
<dbReference type="GO" id="GO:0051607">
    <property type="term" value="P:defense response to virus"/>
    <property type="evidence" value="ECO:0007669"/>
    <property type="project" value="UniProtKB-KW"/>
</dbReference>
<keyword evidence="10 13" id="KW-0411">Iron-sulfur</keyword>
<comment type="cofactor">
    <cofactor evidence="13">
        <name>iron-sulfur cluster</name>
        <dbReference type="ChEBI" id="CHEBI:30408"/>
    </cofactor>
</comment>
<keyword evidence="12 13" id="KW-0464">Manganese</keyword>
<evidence type="ECO:0000256" key="8">
    <source>
        <dbReference type="ARBA" id="ARBA00022839"/>
    </source>
</evidence>
<evidence type="ECO:0000256" key="1">
    <source>
        <dbReference type="ARBA" id="ARBA00001966"/>
    </source>
</evidence>
<reference evidence="15 16" key="1">
    <citation type="submission" date="2018-05" db="EMBL/GenBank/DDBJ databases">
        <title>Genomic Encyclopedia of Archaeal and Bacterial Type Strains, Phase II (KMG-II): from individual species to whole genera.</title>
        <authorList>
            <person name="Goeker M."/>
        </authorList>
    </citation>
    <scope>NUCLEOTIDE SEQUENCE [LARGE SCALE GENOMIC DNA]</scope>
    <source>
        <strain evidence="15 16">DSM 22214</strain>
    </source>
</reference>
<evidence type="ECO:0000256" key="9">
    <source>
        <dbReference type="ARBA" id="ARBA00023004"/>
    </source>
</evidence>
<name>A0A316DGM5_9BACT</name>
<dbReference type="GO" id="GO:0046872">
    <property type="term" value="F:metal ion binding"/>
    <property type="evidence" value="ECO:0007669"/>
    <property type="project" value="UniProtKB-KW"/>
</dbReference>
<dbReference type="NCBIfam" id="TIGR00372">
    <property type="entry name" value="cas4"/>
    <property type="match status" value="1"/>
</dbReference>
<keyword evidence="7 13" id="KW-0378">Hydrolase</keyword>
<evidence type="ECO:0000256" key="10">
    <source>
        <dbReference type="ARBA" id="ARBA00023014"/>
    </source>
</evidence>
<evidence type="ECO:0000256" key="2">
    <source>
        <dbReference type="ARBA" id="ARBA00009189"/>
    </source>
</evidence>
<dbReference type="PANTHER" id="PTHR36531">
    <property type="entry name" value="CRISPR-ASSOCIATED EXONUCLEASE CAS4"/>
    <property type="match status" value="1"/>
</dbReference>
<evidence type="ECO:0000256" key="7">
    <source>
        <dbReference type="ARBA" id="ARBA00022801"/>
    </source>
</evidence>
<keyword evidence="5 13" id="KW-0540">Nuclease</keyword>
<evidence type="ECO:0000256" key="13">
    <source>
        <dbReference type="RuleBase" id="RU365022"/>
    </source>
</evidence>
<comment type="cofactor">
    <cofactor evidence="13">
        <name>Mg(2+)</name>
        <dbReference type="ChEBI" id="CHEBI:18420"/>
    </cofactor>
    <cofactor evidence="13">
        <name>Mn(2+)</name>
        <dbReference type="ChEBI" id="CHEBI:29035"/>
    </cofactor>
    <text evidence="13">Mg(2+) or Mn(2+) required for ssDNA cleavage activity.</text>
</comment>